<evidence type="ECO:0000313" key="3">
    <source>
        <dbReference type="Proteomes" id="UP000005459"/>
    </source>
</evidence>
<protein>
    <submittedName>
        <fullName evidence="2">Uncharacterized protein</fullName>
    </submittedName>
</protein>
<evidence type="ECO:0000313" key="1">
    <source>
        <dbReference type="EMBL" id="EGV15881.1"/>
    </source>
</evidence>
<dbReference type="EMBL" id="AFWV01000005">
    <property type="protein sequence ID" value="EGV18794.1"/>
    <property type="molecule type" value="Genomic_DNA"/>
</dbReference>
<dbReference type="Proteomes" id="UP000005459">
    <property type="component" value="Unassembled WGS sequence"/>
</dbReference>
<keyword evidence="3" id="KW-1185">Reference proteome</keyword>
<sequence length="50" mass="6285">MTFEVEFTTDIREPWKDQSLPMTRRWRGVAEVDEAMIRRLMQVWWEEIER</sequence>
<organism evidence="2 3">
    <name type="scientific">Thiocapsa marina 5811</name>
    <dbReference type="NCBI Taxonomy" id="768671"/>
    <lineage>
        <taxon>Bacteria</taxon>
        <taxon>Pseudomonadati</taxon>
        <taxon>Pseudomonadota</taxon>
        <taxon>Gammaproteobacteria</taxon>
        <taxon>Chromatiales</taxon>
        <taxon>Chromatiaceae</taxon>
        <taxon>Thiocapsa</taxon>
    </lineage>
</organism>
<dbReference type="EMBL" id="AFWV01000033">
    <property type="protein sequence ID" value="EGV15881.1"/>
    <property type="molecule type" value="Genomic_DNA"/>
</dbReference>
<dbReference type="RefSeq" id="WP_007192475.1">
    <property type="nucleotide sequence ID" value="NZ_AFWV01000005.1"/>
</dbReference>
<name>F9U9J6_9GAMM</name>
<proteinExistence type="predicted"/>
<evidence type="ECO:0000313" key="2">
    <source>
        <dbReference type="EMBL" id="EGV18794.1"/>
    </source>
</evidence>
<dbReference type="AlphaFoldDB" id="F9U9J6"/>
<accession>F9U9J6</accession>
<reference evidence="2 3" key="1">
    <citation type="submission" date="2011-06" db="EMBL/GenBank/DDBJ databases">
        <title>The draft genome of Thiocapsa marina 5811.</title>
        <authorList>
            <consortium name="US DOE Joint Genome Institute (JGI-PGF)"/>
            <person name="Lucas S."/>
            <person name="Han J."/>
            <person name="Cheng J.-F."/>
            <person name="Goodwin L."/>
            <person name="Pitluck S."/>
            <person name="Peters L."/>
            <person name="Land M.L."/>
            <person name="Hauser L."/>
            <person name="Vogl K."/>
            <person name="Liu Z."/>
            <person name="Imhoff J."/>
            <person name="Thiel V."/>
            <person name="Frigaard N.-U."/>
            <person name="Bryant D."/>
            <person name="Woyke T.J."/>
        </authorList>
    </citation>
    <scope>NUCLEOTIDE SEQUENCE [LARGE SCALE GENOMIC DNA]</scope>
    <source>
        <strain evidence="2 3">5811</strain>
    </source>
</reference>
<gene>
    <name evidence="2" type="ORF">ThimaDRAFT_1598</name>
    <name evidence="1" type="ORF">ThimaDRAFT_4827</name>
</gene>